<evidence type="ECO:0000313" key="3">
    <source>
        <dbReference type="Proteomes" id="UP000464178"/>
    </source>
</evidence>
<accession>A0A6P2CV91</accession>
<dbReference type="EMBL" id="LR593886">
    <property type="protein sequence ID" value="VTR92507.1"/>
    <property type="molecule type" value="Genomic_DNA"/>
</dbReference>
<reference evidence="2 3" key="1">
    <citation type="submission" date="2019-05" db="EMBL/GenBank/DDBJ databases">
        <authorList>
            <consortium name="Science for Life Laboratories"/>
        </authorList>
    </citation>
    <scope>NUCLEOTIDE SEQUENCE [LARGE SCALE GENOMIC DNA]</scope>
    <source>
        <strain evidence="2">Soil9</strain>
    </source>
</reference>
<dbReference type="KEGG" id="gms:SOIL9_52070"/>
<gene>
    <name evidence="2" type="ORF">SOIL9_52070</name>
    <name evidence="1" type="ORF">SOIL9_62260</name>
</gene>
<proteinExistence type="predicted"/>
<sequence length="387" mass="44354">MRRGYSTITPAVVHALTRRPLERTLDWTDYKTSITSTQLFDLILLVASTTRTLFAVATRYFHFSHETARQGVRANLGSEDHLTARLVDALHDVARFTRRDRRRRWTCAIDVHYVPFYGDRSTPGIIGGPKKAGTSFFHAYATCVLIHKHRRYTVGLVTVHKGDKPHQQVRALLDHVAARGLTVGGVVLDAGFDSGDALLLLQQWDLYYAVPIRKKGKGMNRRNECYTTPSGTVATMEWVTEKTRRSVSTRVLVWRRPGESHARVYAFSGWGDAGAVSEAKRAWLGRRRYRERFGIETSYRQKNQARGWTTSTNPEYRLLLEGVALLLRQVWVCLALRIARAQNRNAWVHELPLAEMLDWLTQRIRSRYPRTRCITLTHNTLTRAVTP</sequence>
<protein>
    <submittedName>
        <fullName evidence="2">Transposase family protein</fullName>
    </submittedName>
</protein>
<evidence type="ECO:0000313" key="1">
    <source>
        <dbReference type="EMBL" id="VTR91488.1"/>
    </source>
</evidence>
<dbReference type="RefSeq" id="WP_232069531.1">
    <property type="nucleotide sequence ID" value="NZ_LR593886.1"/>
</dbReference>
<name>A0A6P2CV91_9BACT</name>
<evidence type="ECO:0000313" key="2">
    <source>
        <dbReference type="EMBL" id="VTR92507.1"/>
    </source>
</evidence>
<dbReference type="PANTHER" id="PTHR33252:SF2">
    <property type="entry name" value="TRANSPOSASE IS4-LIKE DOMAIN-CONTAINING PROTEIN"/>
    <property type="match status" value="1"/>
</dbReference>
<dbReference type="KEGG" id="gms:SOIL9_62260"/>
<dbReference type="EMBL" id="LR593886">
    <property type="protein sequence ID" value="VTR91488.1"/>
    <property type="molecule type" value="Genomic_DNA"/>
</dbReference>
<dbReference type="PANTHER" id="PTHR33252">
    <property type="entry name" value="THIRD ORF IN TRANSPOSON ISC1160"/>
    <property type="match status" value="1"/>
</dbReference>
<dbReference type="AlphaFoldDB" id="A0A6P2CV91"/>
<dbReference type="Proteomes" id="UP000464178">
    <property type="component" value="Chromosome"/>
</dbReference>
<organism evidence="2 3">
    <name type="scientific">Gemmata massiliana</name>
    <dbReference type="NCBI Taxonomy" id="1210884"/>
    <lineage>
        <taxon>Bacteria</taxon>
        <taxon>Pseudomonadati</taxon>
        <taxon>Planctomycetota</taxon>
        <taxon>Planctomycetia</taxon>
        <taxon>Gemmatales</taxon>
        <taxon>Gemmataceae</taxon>
        <taxon>Gemmata</taxon>
    </lineage>
</organism>
<keyword evidence="3" id="KW-1185">Reference proteome</keyword>